<gene>
    <name evidence="1" type="ORF">UFOPK3554_00805</name>
</gene>
<accession>A0A6J7XVU0</accession>
<evidence type="ECO:0000313" key="1">
    <source>
        <dbReference type="EMBL" id="CAB5240375.1"/>
    </source>
</evidence>
<reference evidence="1" key="1">
    <citation type="submission" date="2020-05" db="EMBL/GenBank/DDBJ databases">
        <authorList>
            <person name="Chiriac C."/>
            <person name="Salcher M."/>
            <person name="Ghai R."/>
            <person name="Kavagutti S V."/>
        </authorList>
    </citation>
    <scope>NUCLEOTIDE SEQUENCE</scope>
</reference>
<dbReference type="AlphaFoldDB" id="A0A6J7XVU0"/>
<proteinExistence type="predicted"/>
<protein>
    <submittedName>
        <fullName evidence="1">Unannotated protein</fullName>
    </submittedName>
</protein>
<dbReference type="EMBL" id="CAFBSG010000010">
    <property type="protein sequence ID" value="CAB5240375.1"/>
    <property type="molecule type" value="Genomic_DNA"/>
</dbReference>
<organism evidence="1">
    <name type="scientific">freshwater metagenome</name>
    <dbReference type="NCBI Taxonomy" id="449393"/>
    <lineage>
        <taxon>unclassified sequences</taxon>
        <taxon>metagenomes</taxon>
        <taxon>ecological metagenomes</taxon>
    </lineage>
</organism>
<sequence length="132" mass="15036">MSCGHVHLTPCVEVLSSVIYFIDGEVSDANEVQAIQVHLAECPPCAAELEHERIVQDLMQSVLRRSCNERAPESLHEQLHQQILNLSMGGTTEIITEFRMTEISIEINEFGDIEQHEITIEHTQEIRFPNEQ</sequence>
<name>A0A6J7XVU0_9ZZZZ</name>